<feature type="transmembrane region" description="Helical" evidence="1">
    <location>
        <begin position="172"/>
        <end position="196"/>
    </location>
</feature>
<dbReference type="InterPro" id="IPR036938">
    <property type="entry name" value="PAP2/HPO_sf"/>
</dbReference>
<evidence type="ECO:0000256" key="1">
    <source>
        <dbReference type="SAM" id="Phobius"/>
    </source>
</evidence>
<dbReference type="InParanoid" id="A0A7R8UKQ1"/>
<dbReference type="CDD" id="cd03391">
    <property type="entry name" value="PAP2_containing_2_like"/>
    <property type="match status" value="1"/>
</dbReference>
<proteinExistence type="predicted"/>
<evidence type="ECO:0000313" key="4">
    <source>
        <dbReference type="Proteomes" id="UP000594454"/>
    </source>
</evidence>
<accession>A0A7R8UKQ1</accession>
<dbReference type="SUPFAM" id="SSF48317">
    <property type="entry name" value="Acid phosphatase/Vanadium-dependent haloperoxidase"/>
    <property type="match status" value="1"/>
</dbReference>
<evidence type="ECO:0000313" key="3">
    <source>
        <dbReference type="EMBL" id="CAD7082347.1"/>
    </source>
</evidence>
<keyword evidence="1" id="KW-0812">Transmembrane</keyword>
<dbReference type="Gene3D" id="1.20.144.10">
    <property type="entry name" value="Phosphatidic acid phosphatase type 2/haloperoxidase"/>
    <property type="match status" value="1"/>
</dbReference>
<dbReference type="PANTHER" id="PTHR14969:SF13">
    <property type="entry name" value="AT30094P"/>
    <property type="match status" value="1"/>
</dbReference>
<keyword evidence="4" id="KW-1185">Reference proteome</keyword>
<evidence type="ECO:0000259" key="2">
    <source>
        <dbReference type="SMART" id="SM00014"/>
    </source>
</evidence>
<dbReference type="InterPro" id="IPR000326">
    <property type="entry name" value="PAP2/HPO"/>
</dbReference>
<sequence>MASMNPKTRLDDEKRNVPPAIRKLLEYDVKLTKSFVAFLLNLTPMRSFRTHCIFLEYSCHGVVWLAGWLAFCWIADNKDLYQMQVNMIVGLIIDIIFVAIIKAATRRRRPAVNTDIFGIGPDKFSFPSGHASRAFFVLGFFTILSPLPWFLWPPMFAWAFSVALSRLILIRHHILDVLAGVLLGLFDVLVLSVVWFGPEFSAWIMRSISEDNVPGGPESA</sequence>
<dbReference type="Proteomes" id="UP000594454">
    <property type="component" value="Chromosome 2"/>
</dbReference>
<feature type="transmembrane region" description="Helical" evidence="1">
    <location>
        <begin position="134"/>
        <end position="152"/>
    </location>
</feature>
<dbReference type="OMA" id="FVSFMLN"/>
<dbReference type="GO" id="GO:0042392">
    <property type="term" value="F:sphingosine-1-phosphate phosphatase activity"/>
    <property type="evidence" value="ECO:0007669"/>
    <property type="project" value="TreeGrafter"/>
</dbReference>
<dbReference type="AlphaFoldDB" id="A0A7R8UKQ1"/>
<dbReference type="FunCoup" id="A0A7R8UKQ1">
    <property type="interactions" value="103"/>
</dbReference>
<reference evidence="3 4" key="1">
    <citation type="submission" date="2020-11" db="EMBL/GenBank/DDBJ databases">
        <authorList>
            <person name="Wallbank WR R."/>
            <person name="Pardo Diaz C."/>
            <person name="Kozak K."/>
            <person name="Martin S."/>
            <person name="Jiggins C."/>
            <person name="Moest M."/>
            <person name="Warren A I."/>
            <person name="Generalovic N T."/>
            <person name="Byers J.R.P. K."/>
            <person name="Montejo-Kovacevich G."/>
            <person name="Yen C E."/>
        </authorList>
    </citation>
    <scope>NUCLEOTIDE SEQUENCE [LARGE SCALE GENOMIC DNA]</scope>
</reference>
<protein>
    <recommendedName>
        <fullName evidence="2">Phosphatidic acid phosphatase type 2/haloperoxidase domain-containing protein</fullName>
    </recommendedName>
</protein>
<dbReference type="Pfam" id="PF01569">
    <property type="entry name" value="PAP2"/>
    <property type="match status" value="1"/>
</dbReference>
<feature type="transmembrane region" description="Helical" evidence="1">
    <location>
        <begin position="54"/>
        <end position="75"/>
    </location>
</feature>
<name>A0A7R8UKQ1_HERIL</name>
<keyword evidence="1" id="KW-0472">Membrane</keyword>
<dbReference type="EMBL" id="LR899010">
    <property type="protein sequence ID" value="CAD7082347.1"/>
    <property type="molecule type" value="Genomic_DNA"/>
</dbReference>
<gene>
    <name evidence="3" type="ORF">HERILL_LOCUS5385</name>
</gene>
<organism evidence="3 4">
    <name type="scientific">Hermetia illucens</name>
    <name type="common">Black soldier fly</name>
    <dbReference type="NCBI Taxonomy" id="343691"/>
    <lineage>
        <taxon>Eukaryota</taxon>
        <taxon>Metazoa</taxon>
        <taxon>Ecdysozoa</taxon>
        <taxon>Arthropoda</taxon>
        <taxon>Hexapoda</taxon>
        <taxon>Insecta</taxon>
        <taxon>Pterygota</taxon>
        <taxon>Neoptera</taxon>
        <taxon>Endopterygota</taxon>
        <taxon>Diptera</taxon>
        <taxon>Brachycera</taxon>
        <taxon>Stratiomyomorpha</taxon>
        <taxon>Stratiomyidae</taxon>
        <taxon>Hermetiinae</taxon>
        <taxon>Hermetia</taxon>
    </lineage>
</organism>
<feature type="domain" description="Phosphatidic acid phosphatase type 2/haloperoxidase" evidence="2">
    <location>
        <begin position="84"/>
        <end position="192"/>
    </location>
</feature>
<feature type="transmembrane region" description="Helical" evidence="1">
    <location>
        <begin position="81"/>
        <end position="101"/>
    </location>
</feature>
<dbReference type="OrthoDB" id="10266771at2759"/>
<keyword evidence="1" id="KW-1133">Transmembrane helix</keyword>
<dbReference type="PANTHER" id="PTHR14969">
    <property type="entry name" value="SPHINGOSINE-1-PHOSPHATE PHOSPHOHYDROLASE"/>
    <property type="match status" value="1"/>
</dbReference>
<dbReference type="SMART" id="SM00014">
    <property type="entry name" value="acidPPc"/>
    <property type="match status" value="1"/>
</dbReference>